<dbReference type="InterPro" id="IPR039175">
    <property type="entry name" value="TIM22"/>
</dbReference>
<dbReference type="EnsemblMetazoa" id="XM_038202259.1">
    <property type="protein sequence ID" value="XP_038058187.1"/>
    <property type="gene ID" value="LOC119729615"/>
</dbReference>
<evidence type="ECO:0000256" key="2">
    <source>
        <dbReference type="ARBA" id="ARBA00008444"/>
    </source>
</evidence>
<name>A0A914A2X5_PATMI</name>
<feature type="region of interest" description="Disordered" evidence="10">
    <location>
        <begin position="1"/>
        <end position="22"/>
    </location>
</feature>
<keyword evidence="3 9" id="KW-0812">Transmembrane</keyword>
<keyword evidence="12" id="KW-1185">Reference proteome</keyword>
<keyword evidence="7 9" id="KW-0472">Membrane</keyword>
<dbReference type="OrthoDB" id="75343at2759"/>
<dbReference type="GO" id="GO:0042721">
    <property type="term" value="C:TIM22 mitochondrial import inner membrane insertion complex"/>
    <property type="evidence" value="ECO:0007669"/>
    <property type="project" value="UniProtKB-UniRule"/>
</dbReference>
<dbReference type="CTD" id="29928"/>
<dbReference type="AlphaFoldDB" id="A0A914A2X5"/>
<reference evidence="11" key="1">
    <citation type="submission" date="2022-11" db="UniProtKB">
        <authorList>
            <consortium name="EnsemblMetazoa"/>
        </authorList>
    </citation>
    <scope>IDENTIFICATION</scope>
</reference>
<evidence type="ECO:0000256" key="3">
    <source>
        <dbReference type="ARBA" id="ARBA00022692"/>
    </source>
</evidence>
<comment type="function">
    <text evidence="8 9">Essential core component of the TIM22 complex, a complex that mediates the import and insertion of multi-pass transmembrane proteins into the mitochondrial inner membrane. In the TIM22 complex, it constitutes the voltage-activated and signal-gated channel. Forms a twin-pore translocase that uses the membrane potential as external driving force in 2 voltage-dependent steps.</text>
</comment>
<dbReference type="GeneID" id="119729615"/>
<keyword evidence="5 9" id="KW-1133">Transmembrane helix</keyword>
<comment type="caution">
    <text evidence="9">Lacks conserved residue(s) required for the propagation of feature annotation.</text>
</comment>
<evidence type="ECO:0000256" key="5">
    <source>
        <dbReference type="ARBA" id="ARBA00022989"/>
    </source>
</evidence>
<keyword evidence="4 9" id="KW-0999">Mitochondrion inner membrane</keyword>
<evidence type="ECO:0000256" key="8">
    <source>
        <dbReference type="ARBA" id="ARBA00024713"/>
    </source>
</evidence>
<evidence type="ECO:0000256" key="9">
    <source>
        <dbReference type="RuleBase" id="RU367038"/>
    </source>
</evidence>
<comment type="similarity">
    <text evidence="2 9">Belongs to the Tim17/Tim22/Tim23 family.</text>
</comment>
<evidence type="ECO:0000256" key="6">
    <source>
        <dbReference type="ARBA" id="ARBA00023128"/>
    </source>
</evidence>
<evidence type="ECO:0000256" key="10">
    <source>
        <dbReference type="SAM" id="MobiDB-lite"/>
    </source>
</evidence>
<sequence length="197" mass="21036">MATYTDSNVNHSKSEMSDVTQDSAELSPVNIVGMMDSLIGPNKIKHNEGLRQFGLPQAPKTREELTVERAMESCTFKTVMSCVLGFALGAAIGLFAASIDPVDPDQAAKQKAKDVLKDMGRRSVFHAKNFAVIGAMFAGTECIIESYRGQSDWKNSPMAGCATGGLIGYRAGLKPGVAGCVGFAAFSAAIDHYFHLH</sequence>
<evidence type="ECO:0000256" key="7">
    <source>
        <dbReference type="ARBA" id="ARBA00023136"/>
    </source>
</evidence>
<evidence type="ECO:0000313" key="12">
    <source>
        <dbReference type="Proteomes" id="UP000887568"/>
    </source>
</evidence>
<dbReference type="RefSeq" id="XP_038058187.1">
    <property type="nucleotide sequence ID" value="XM_038202259.1"/>
</dbReference>
<dbReference type="PANTHER" id="PTHR14110">
    <property type="entry name" value="MITOCHONDRIAL IMPORT INNER MEMBRANE TRANSLOCASE SUBUNIT TIM22"/>
    <property type="match status" value="1"/>
</dbReference>
<proteinExistence type="inferred from homology"/>
<accession>A0A914A2X5</accession>
<keyword evidence="9" id="KW-0813">Transport</keyword>
<evidence type="ECO:0000256" key="4">
    <source>
        <dbReference type="ARBA" id="ARBA00022792"/>
    </source>
</evidence>
<evidence type="ECO:0000256" key="1">
    <source>
        <dbReference type="ARBA" id="ARBA00004448"/>
    </source>
</evidence>
<comment type="subcellular location">
    <subcellularLocation>
        <location evidence="1 9">Mitochondrion inner membrane</location>
        <topology evidence="1 9">Multi-pass membrane protein</topology>
    </subcellularLocation>
</comment>
<evidence type="ECO:0000313" key="11">
    <source>
        <dbReference type="EnsemblMetazoa" id="XP_038058187.1"/>
    </source>
</evidence>
<dbReference type="OMA" id="VNPNMAD"/>
<dbReference type="PANTHER" id="PTHR14110:SF0">
    <property type="entry name" value="MITOCHONDRIAL IMPORT INNER MEMBRANE TRANSLOCASE SUBUNIT TIM22"/>
    <property type="match status" value="1"/>
</dbReference>
<feature type="transmembrane region" description="Helical" evidence="9">
    <location>
        <begin position="79"/>
        <end position="99"/>
    </location>
</feature>
<keyword evidence="9" id="KW-0653">Protein transport</keyword>
<dbReference type="GO" id="GO:0008320">
    <property type="term" value="F:protein transmembrane transporter activity"/>
    <property type="evidence" value="ECO:0007669"/>
    <property type="project" value="UniProtKB-UniRule"/>
</dbReference>
<organism evidence="11 12">
    <name type="scientific">Patiria miniata</name>
    <name type="common">Bat star</name>
    <name type="synonym">Asterina miniata</name>
    <dbReference type="NCBI Taxonomy" id="46514"/>
    <lineage>
        <taxon>Eukaryota</taxon>
        <taxon>Metazoa</taxon>
        <taxon>Echinodermata</taxon>
        <taxon>Eleutherozoa</taxon>
        <taxon>Asterozoa</taxon>
        <taxon>Asteroidea</taxon>
        <taxon>Valvatacea</taxon>
        <taxon>Valvatida</taxon>
        <taxon>Asterinidae</taxon>
        <taxon>Patiria</taxon>
    </lineage>
</organism>
<keyword evidence="9" id="KW-0811">Translocation</keyword>
<protein>
    <recommendedName>
        <fullName evidence="9">Mitochondrial import inner membrane translocase subunit TIM22</fullName>
    </recommendedName>
</protein>
<comment type="subunit">
    <text evidence="9">Component of the TIM22 complex.</text>
</comment>
<dbReference type="Pfam" id="PF02466">
    <property type="entry name" value="Tim17"/>
    <property type="match status" value="1"/>
</dbReference>
<dbReference type="GO" id="GO:0045039">
    <property type="term" value="P:protein insertion into mitochondrial inner membrane"/>
    <property type="evidence" value="ECO:0007669"/>
    <property type="project" value="UniProtKB-UniRule"/>
</dbReference>
<keyword evidence="6 9" id="KW-0496">Mitochondrion</keyword>
<dbReference type="GO" id="GO:0030943">
    <property type="term" value="F:mitochondrion targeting sequence binding"/>
    <property type="evidence" value="ECO:0007669"/>
    <property type="project" value="TreeGrafter"/>
</dbReference>
<dbReference type="Proteomes" id="UP000887568">
    <property type="component" value="Unplaced"/>
</dbReference>